<dbReference type="Gramene" id="mRNA:HanXRQr2_Chr02g0071921">
    <property type="protein sequence ID" value="CDS:HanXRQr2_Chr02g0071921.1"/>
    <property type="gene ID" value="HanXRQr2_Chr02g0071921"/>
</dbReference>
<reference evidence="2" key="2">
    <citation type="submission" date="2017-02" db="EMBL/GenBank/DDBJ databases">
        <title>Sunflower complete genome.</title>
        <authorList>
            <person name="Langlade N."/>
            <person name="Munos S."/>
        </authorList>
    </citation>
    <scope>NUCLEOTIDE SEQUENCE [LARGE SCALE GENOMIC DNA]</scope>
    <source>
        <tissue evidence="2">Leaves</tissue>
    </source>
</reference>
<gene>
    <name evidence="2" type="ORF">HannXRQ_Chr02g0048841</name>
    <name evidence="1" type="ORF">HanXRQr2_Chr02g0071921</name>
</gene>
<evidence type="ECO:0000313" key="3">
    <source>
        <dbReference type="Proteomes" id="UP000215914"/>
    </source>
</evidence>
<sequence length="100" mass="11525">MVLSEPGEDEEKFLVNRAETKTILVIEEGFCVSRKKSSGVNKKPREEGFYVNKRKKMICVIKRTCSVCRRREKEGPDLCDQKDRKTLVVLCESIKEKGES</sequence>
<reference evidence="1" key="3">
    <citation type="submission" date="2020-06" db="EMBL/GenBank/DDBJ databases">
        <title>Helianthus annuus Genome sequencing and assembly Release 2.</title>
        <authorList>
            <person name="Gouzy J."/>
            <person name="Langlade N."/>
            <person name="Munos S."/>
        </authorList>
    </citation>
    <scope>NUCLEOTIDE SEQUENCE</scope>
    <source>
        <tissue evidence="1">Leaves</tissue>
    </source>
</reference>
<protein>
    <submittedName>
        <fullName evidence="2">Uncharacterized protein</fullName>
    </submittedName>
</protein>
<proteinExistence type="predicted"/>
<reference evidence="1 3" key="1">
    <citation type="journal article" date="2017" name="Nature">
        <title>The sunflower genome provides insights into oil metabolism, flowering and Asterid evolution.</title>
        <authorList>
            <person name="Badouin H."/>
            <person name="Gouzy J."/>
            <person name="Grassa C.J."/>
            <person name="Murat F."/>
            <person name="Staton S.E."/>
            <person name="Cottret L."/>
            <person name="Lelandais-Briere C."/>
            <person name="Owens G.L."/>
            <person name="Carrere S."/>
            <person name="Mayjonade B."/>
            <person name="Legrand L."/>
            <person name="Gill N."/>
            <person name="Kane N.C."/>
            <person name="Bowers J.E."/>
            <person name="Hubner S."/>
            <person name="Bellec A."/>
            <person name="Berard A."/>
            <person name="Berges H."/>
            <person name="Blanchet N."/>
            <person name="Boniface M.C."/>
            <person name="Brunel D."/>
            <person name="Catrice O."/>
            <person name="Chaidir N."/>
            <person name="Claudel C."/>
            <person name="Donnadieu C."/>
            <person name="Faraut T."/>
            <person name="Fievet G."/>
            <person name="Helmstetter N."/>
            <person name="King M."/>
            <person name="Knapp S.J."/>
            <person name="Lai Z."/>
            <person name="Le Paslier M.C."/>
            <person name="Lippi Y."/>
            <person name="Lorenzon L."/>
            <person name="Mandel J.R."/>
            <person name="Marage G."/>
            <person name="Marchand G."/>
            <person name="Marquand E."/>
            <person name="Bret-Mestries E."/>
            <person name="Morien E."/>
            <person name="Nambeesan S."/>
            <person name="Nguyen T."/>
            <person name="Pegot-Espagnet P."/>
            <person name="Pouilly N."/>
            <person name="Raftis F."/>
            <person name="Sallet E."/>
            <person name="Schiex T."/>
            <person name="Thomas J."/>
            <person name="Vandecasteele C."/>
            <person name="Vares D."/>
            <person name="Vear F."/>
            <person name="Vautrin S."/>
            <person name="Crespi M."/>
            <person name="Mangin B."/>
            <person name="Burke J.M."/>
            <person name="Salse J."/>
            <person name="Munos S."/>
            <person name="Vincourt P."/>
            <person name="Rieseberg L.H."/>
            <person name="Langlade N.B."/>
        </authorList>
    </citation>
    <scope>NUCLEOTIDE SEQUENCE [LARGE SCALE GENOMIC DNA]</scope>
    <source>
        <strain evidence="3">cv. SF193</strain>
        <tissue evidence="1">Leaves</tissue>
    </source>
</reference>
<name>A0A251VGG0_HELAN</name>
<dbReference type="InParanoid" id="A0A251VGG0"/>
<organism evidence="2 3">
    <name type="scientific">Helianthus annuus</name>
    <name type="common">Common sunflower</name>
    <dbReference type="NCBI Taxonomy" id="4232"/>
    <lineage>
        <taxon>Eukaryota</taxon>
        <taxon>Viridiplantae</taxon>
        <taxon>Streptophyta</taxon>
        <taxon>Embryophyta</taxon>
        <taxon>Tracheophyta</taxon>
        <taxon>Spermatophyta</taxon>
        <taxon>Magnoliopsida</taxon>
        <taxon>eudicotyledons</taxon>
        <taxon>Gunneridae</taxon>
        <taxon>Pentapetalae</taxon>
        <taxon>asterids</taxon>
        <taxon>campanulids</taxon>
        <taxon>Asterales</taxon>
        <taxon>Asteraceae</taxon>
        <taxon>Asteroideae</taxon>
        <taxon>Heliantheae alliance</taxon>
        <taxon>Heliantheae</taxon>
        <taxon>Helianthus</taxon>
    </lineage>
</organism>
<accession>A0A251VGG0</accession>
<dbReference type="Proteomes" id="UP000215914">
    <property type="component" value="Chromosome 2"/>
</dbReference>
<evidence type="ECO:0000313" key="2">
    <source>
        <dbReference type="EMBL" id="OTG34717.1"/>
    </source>
</evidence>
<evidence type="ECO:0000313" key="1">
    <source>
        <dbReference type="EMBL" id="KAF5818940.1"/>
    </source>
</evidence>
<dbReference type="AlphaFoldDB" id="A0A251VGG0"/>
<dbReference type="EMBL" id="CM007891">
    <property type="protein sequence ID" value="OTG34717.1"/>
    <property type="molecule type" value="Genomic_DNA"/>
</dbReference>
<dbReference type="EMBL" id="MNCJ02000317">
    <property type="protein sequence ID" value="KAF5818940.1"/>
    <property type="molecule type" value="Genomic_DNA"/>
</dbReference>
<keyword evidence="3" id="KW-1185">Reference proteome</keyword>